<feature type="domain" description="Hormone-sensitive lipase N-terminal" evidence="2">
    <location>
        <begin position="66"/>
        <end position="365"/>
    </location>
</feature>
<proteinExistence type="predicted"/>
<dbReference type="InterPro" id="IPR029058">
    <property type="entry name" value="AB_hydrolase_fold"/>
</dbReference>
<dbReference type="PANTHER" id="PTHR23025">
    <property type="entry name" value="TRIACYLGLYCEROL LIPASE"/>
    <property type="match status" value="1"/>
</dbReference>
<evidence type="ECO:0000259" key="3">
    <source>
        <dbReference type="Pfam" id="PF07859"/>
    </source>
</evidence>
<dbReference type="Pfam" id="PF07859">
    <property type="entry name" value="Abhydrolase_3"/>
    <property type="match status" value="2"/>
</dbReference>
<dbReference type="WBParaSite" id="BXY_0642200.1">
    <property type="protein sequence ID" value="BXY_0642200.1"/>
    <property type="gene ID" value="BXY_0642200"/>
</dbReference>
<sequence length="919" mass="102128">MSCVRHVLACSIVSIFTPRSSGHLGINLEFVAMSEEGKHQEQRGPSRSYSKNKLDAKLSVERNAVIALLKQMAIDNQAWFGAHGTNYYHKRIVECCEELVPNIDMINDSVKILQDASLKCDYDEKTPGNGFRSLVCICDTVTLQLVAIMKNCVDNRNSLMFRSKWICKEMESFSAIFRFLILAFQHVVFLLEDLPSGSLFPPLDSDYSKYSGVLKGIESLDASCFYGRSFGFQFSPSVTRIFRLIGIVLATYSLSWENGSAAFNSLMASSRYLLNPEQRAARIIKVTREADIEFCRGFWNLSEIPVPKFFCPSMAVYEMIHIPMMGPLKMEKEGGGDVIINEPSSHGPPIPVKMRLFSSAHREGISHNMPGRTVLPPSPHLVVHCHGGGYVATTSKSHETYLRSWTKDLGCPLVSIEYSLSPEFPYPRPTEEVLYAFAWMLTYPGRVGWTGDKVVFCGDSAGGNLIVSTALKLIEMGTKRRPTALVPIYTPFLFQYLPSPSRVLSFIDPLLHMGVVIRCAAAYTNACPNGTEAEKNRRKAEKASHIHHKSLIEYVDEINKQKEGLGFFSQFSDFGSQPIVSLVNLSETSLGSLGLCSSNSAALEKISEGETDTSTETEGEKTDKSSNDSAMGSAGDEEEESDAQPNITMVHVDGNPNHICLSANNYDHHLLDYLQSHPLTKSSLQTHSSAILEEDDDPFGLDSTEDEEINGEKIPVQSKSFTGYSTPTNKVPSAIKKRVTQTEKPVHKRKVSRGRSLSQSLLETASQAAGHAYDSFSNWFDVEHTPLGHLDKPKLTRSQTMSVYESALIQQAEAEKMESCFTELLKLDLPREYLISPMYTPDEILKQLPPTSFVACHLDPLLDDTIAFARRLRNAGGTIRSVDLLDALPHGFLNFTPMSYECREGANICLRRIKEALSS</sequence>
<name>A0A1I7S098_BURXY</name>
<accession>A0A1I7S098</accession>
<dbReference type="Pfam" id="PF06350">
    <property type="entry name" value="HSL_N"/>
    <property type="match status" value="1"/>
</dbReference>
<organism evidence="4 5">
    <name type="scientific">Bursaphelenchus xylophilus</name>
    <name type="common">Pinewood nematode worm</name>
    <name type="synonym">Aphelenchoides xylophilus</name>
    <dbReference type="NCBI Taxonomy" id="6326"/>
    <lineage>
        <taxon>Eukaryota</taxon>
        <taxon>Metazoa</taxon>
        <taxon>Ecdysozoa</taxon>
        <taxon>Nematoda</taxon>
        <taxon>Chromadorea</taxon>
        <taxon>Rhabditida</taxon>
        <taxon>Tylenchina</taxon>
        <taxon>Tylenchomorpha</taxon>
        <taxon>Aphelenchoidea</taxon>
        <taxon>Aphelenchoididae</taxon>
        <taxon>Bursaphelenchus</taxon>
    </lineage>
</organism>
<feature type="domain" description="Alpha/beta hydrolase fold-3" evidence="3">
    <location>
        <begin position="382"/>
        <end position="502"/>
    </location>
</feature>
<dbReference type="PANTHER" id="PTHR23025:SF3">
    <property type="entry name" value="HORMONE-SENSITIVE LIPASE"/>
    <property type="match status" value="1"/>
</dbReference>
<dbReference type="AlphaFoldDB" id="A0A1I7S098"/>
<feature type="domain" description="Alpha/beta hydrolase fold-3" evidence="3">
    <location>
        <begin position="808"/>
        <end position="893"/>
    </location>
</feature>
<dbReference type="GO" id="GO:0019433">
    <property type="term" value="P:triglyceride catabolic process"/>
    <property type="evidence" value="ECO:0007669"/>
    <property type="project" value="TreeGrafter"/>
</dbReference>
<dbReference type="GO" id="GO:0004806">
    <property type="term" value="F:triacylglycerol lipase activity"/>
    <property type="evidence" value="ECO:0007669"/>
    <property type="project" value="TreeGrafter"/>
</dbReference>
<evidence type="ECO:0000313" key="5">
    <source>
        <dbReference type="WBParaSite" id="BXY_0642200.1"/>
    </source>
</evidence>
<dbReference type="Gene3D" id="3.40.50.1820">
    <property type="entry name" value="alpha/beta hydrolase"/>
    <property type="match status" value="2"/>
</dbReference>
<dbReference type="GO" id="GO:0005829">
    <property type="term" value="C:cytosol"/>
    <property type="evidence" value="ECO:0007669"/>
    <property type="project" value="TreeGrafter"/>
</dbReference>
<evidence type="ECO:0000256" key="1">
    <source>
        <dbReference type="SAM" id="MobiDB-lite"/>
    </source>
</evidence>
<dbReference type="GO" id="GO:0008203">
    <property type="term" value="P:cholesterol metabolic process"/>
    <property type="evidence" value="ECO:0007669"/>
    <property type="project" value="InterPro"/>
</dbReference>
<protein>
    <submittedName>
        <fullName evidence="5">Hormone-sensitive lipase</fullName>
    </submittedName>
</protein>
<evidence type="ECO:0000313" key="4">
    <source>
        <dbReference type="Proteomes" id="UP000095284"/>
    </source>
</evidence>
<dbReference type="eggNOG" id="KOG4388">
    <property type="taxonomic scope" value="Eukaryota"/>
</dbReference>
<dbReference type="SUPFAM" id="SSF53474">
    <property type="entry name" value="alpha/beta-Hydrolases"/>
    <property type="match status" value="1"/>
</dbReference>
<feature type="region of interest" description="Disordered" evidence="1">
    <location>
        <begin position="606"/>
        <end position="642"/>
    </location>
</feature>
<dbReference type="InterPro" id="IPR010468">
    <property type="entry name" value="HSL_N"/>
</dbReference>
<dbReference type="InterPro" id="IPR013094">
    <property type="entry name" value="AB_hydrolase_3"/>
</dbReference>
<evidence type="ECO:0000259" key="2">
    <source>
        <dbReference type="Pfam" id="PF06350"/>
    </source>
</evidence>
<dbReference type="Proteomes" id="UP000095284">
    <property type="component" value="Unplaced"/>
</dbReference>
<reference evidence="5" key="1">
    <citation type="submission" date="2016-11" db="UniProtKB">
        <authorList>
            <consortium name="WormBaseParasite"/>
        </authorList>
    </citation>
    <scope>IDENTIFICATION</scope>
</reference>
<dbReference type="GO" id="GO:0004771">
    <property type="term" value="F:sterol ester esterase activity"/>
    <property type="evidence" value="ECO:0007669"/>
    <property type="project" value="TreeGrafter"/>
</dbReference>